<dbReference type="GO" id="GO:0016811">
    <property type="term" value="F:hydrolase activity, acting on carbon-nitrogen (but not peptide) bonds, in linear amides"/>
    <property type="evidence" value="ECO:0007669"/>
    <property type="project" value="InterPro"/>
</dbReference>
<evidence type="ECO:0008006" key="2">
    <source>
        <dbReference type="Google" id="ProtNLM"/>
    </source>
</evidence>
<sequence>MNQHYELDASVVHKTWDNKIESRLTIESGDTVSFDTRDAADLYYSPNSVSEDIEKRGPFVGHPLTGPVYIRDAEPGDVLAIEVKAIEFTSNFGWTAVRKGRGLLPDHDIPRTFLQIWDITDGSHARMRQRDDIAVPVAPFAGIMGNALALDGAHSTMPPREVGGNMDNKHLTVGTTLYLPIQVPGALFSTGDAHAAQGDGECCVTAVETCAKITLKFNLLPGKNFAEPQLRTHGPLCVSTNIGSYYATTAQGPDLYANSQQAIRYMIEHLITERGLSWGEAYVLCSVAVDLKISELVDAPNWLVSAFLPECVFVT</sequence>
<organism evidence="1">
    <name type="scientific">marine metagenome</name>
    <dbReference type="NCBI Taxonomy" id="408172"/>
    <lineage>
        <taxon>unclassified sequences</taxon>
        <taxon>metagenomes</taxon>
        <taxon>ecological metagenomes</taxon>
    </lineage>
</organism>
<dbReference type="SUPFAM" id="SSF141130">
    <property type="entry name" value="Acetamidase/Formamidase-like"/>
    <property type="match status" value="1"/>
</dbReference>
<dbReference type="InterPro" id="IPR004304">
    <property type="entry name" value="FmdA_AmdA"/>
</dbReference>
<evidence type="ECO:0000313" key="1">
    <source>
        <dbReference type="EMBL" id="SVA55487.1"/>
    </source>
</evidence>
<accession>A0A381WU91</accession>
<dbReference type="PANTHER" id="PTHR31891">
    <property type="entry name" value="FORMAMIDASE C869.04-RELATED"/>
    <property type="match status" value="1"/>
</dbReference>
<reference evidence="1" key="1">
    <citation type="submission" date="2018-05" db="EMBL/GenBank/DDBJ databases">
        <authorList>
            <person name="Lanie J.A."/>
            <person name="Ng W.-L."/>
            <person name="Kazmierczak K.M."/>
            <person name="Andrzejewski T.M."/>
            <person name="Davidsen T.M."/>
            <person name="Wayne K.J."/>
            <person name="Tettelin H."/>
            <person name="Glass J.I."/>
            <person name="Rusch D."/>
            <person name="Podicherti R."/>
            <person name="Tsui H.-C.T."/>
            <person name="Winkler M.E."/>
        </authorList>
    </citation>
    <scope>NUCLEOTIDE SEQUENCE</scope>
</reference>
<dbReference type="EMBL" id="UINC01012749">
    <property type="protein sequence ID" value="SVA55487.1"/>
    <property type="molecule type" value="Genomic_DNA"/>
</dbReference>
<dbReference type="Gene3D" id="2.60.120.580">
    <property type="entry name" value="Acetamidase/Formamidase-like domains"/>
    <property type="match status" value="2"/>
</dbReference>
<name>A0A381WU91_9ZZZZ</name>
<protein>
    <recommendedName>
        <fullName evidence="2">Acetamidase</fullName>
    </recommendedName>
</protein>
<proteinExistence type="predicted"/>
<dbReference type="PANTHER" id="PTHR31891:SF1">
    <property type="entry name" value="FORMAMIDASE C869.04-RELATED"/>
    <property type="match status" value="1"/>
</dbReference>
<gene>
    <name evidence="1" type="ORF">METZ01_LOCUS108341</name>
</gene>
<dbReference type="Pfam" id="PF03069">
    <property type="entry name" value="FmdA_AmdA"/>
    <property type="match status" value="2"/>
</dbReference>
<dbReference type="Gene3D" id="3.10.28.20">
    <property type="entry name" value="Acetamidase/Formamidase-like domains"/>
    <property type="match status" value="1"/>
</dbReference>
<dbReference type="AlphaFoldDB" id="A0A381WU91"/>